<feature type="domain" description="SIAH-type" evidence="12">
    <location>
        <begin position="385"/>
        <end position="447"/>
    </location>
</feature>
<comment type="similarity">
    <text evidence="3">Belongs to the SINA (Seven in absentia) family.</text>
</comment>
<accession>A0A9C6DSG0</accession>
<evidence type="ECO:0000256" key="11">
    <source>
        <dbReference type="SAM" id="MobiDB-lite"/>
    </source>
</evidence>
<dbReference type="PANTHER" id="PTHR45877">
    <property type="entry name" value="E3 UBIQUITIN-PROTEIN LIGASE SIAH2"/>
    <property type="match status" value="1"/>
</dbReference>
<dbReference type="Proteomes" id="UP000092443">
    <property type="component" value="Unplaced"/>
</dbReference>
<dbReference type="AlphaFoldDB" id="A0A9C6DSG0"/>
<dbReference type="Gene3D" id="3.30.40.10">
    <property type="entry name" value="Zinc/RING finger domain, C3HC4 (zinc finger)"/>
    <property type="match status" value="2"/>
</dbReference>
<dbReference type="SUPFAM" id="SSF49599">
    <property type="entry name" value="TRAF domain-like"/>
    <property type="match status" value="1"/>
</dbReference>
<feature type="compositionally biased region" description="Polar residues" evidence="11">
    <location>
        <begin position="714"/>
        <end position="730"/>
    </location>
</feature>
<evidence type="ECO:0000256" key="1">
    <source>
        <dbReference type="ARBA" id="ARBA00000900"/>
    </source>
</evidence>
<sequence>MPLRIIRNRKWFGMKLIYLPKEDRKLMVQKYSITRMHTIIEGIILYSSGGQLHKDFDCDYAKIAKHNRGTAAVTTSCTDTRSSSTTTSPSTSTYTSNCMRAEKTNGQNISSAGNCEGSSKFNALNSKKITDRRRQVFLDSNYNTWKSRYTSKERISQPQKKEGNTSAENSEIAYGERYRKISNTIDVGIRTVAKRDIYSNSWKYATFPVNKTAATKSILSPPPLKPPLSRTHSIIIGDEESCLIRNSVTGSSTNTDIGDTKNQSYQKALTDISRTLSIPSKTNAEGTHKMPQESKSVLLRPSDNLQNGSLDTNSCSKVVSVKHYERLIEELKCPGCAYPMKPPIYICKTGHSACEQCTRVLLLCPLCRETFTNIRSLTVEALCSKAHFKCSNAAGGCTVRLQIDLISWHEKQCIYKPMKCFMGRVWGDCQWTGREAFWKTHLDTEHFNKVFKSDNADLIWNMGVKQKPLAGYYVFEAYNEMFNFYEIYDKERVLFTMTCTSTQKEKKHQFAYEVSIIHQENEALGIIQKFPVHSEYDADILAEGTCVSIWLNDLARFINDEKLLHYRVKVLEVKTWRRSQALPNTSLNNLPINYQQTQIRGVNLKNVPSDVIVTRNLNNLRTADSVADCMASENDANKMPHNYDEKLAAKKNRDSGSDTDPEFETLIAKKWGTPQLNFNRKYLKVNSSSDSSSNEGSNDLKKTSKTIASDRMSLPSTNTSYKKKMTNTLRKSFRSLKTDISEMKPFGKKSTSPEKQKLEK</sequence>
<dbReference type="InterPro" id="IPR049548">
    <property type="entry name" value="Sina-like_RING"/>
</dbReference>
<organism evidence="13 14">
    <name type="scientific">Glossina fuscipes</name>
    <dbReference type="NCBI Taxonomy" id="7396"/>
    <lineage>
        <taxon>Eukaryota</taxon>
        <taxon>Metazoa</taxon>
        <taxon>Ecdysozoa</taxon>
        <taxon>Arthropoda</taxon>
        <taxon>Hexapoda</taxon>
        <taxon>Insecta</taxon>
        <taxon>Pterygota</taxon>
        <taxon>Neoptera</taxon>
        <taxon>Endopterygota</taxon>
        <taxon>Diptera</taxon>
        <taxon>Brachycera</taxon>
        <taxon>Muscomorpha</taxon>
        <taxon>Hippoboscoidea</taxon>
        <taxon>Glossinidae</taxon>
        <taxon>Glossina</taxon>
    </lineage>
</organism>
<dbReference type="Pfam" id="PF21362">
    <property type="entry name" value="Sina_RING"/>
    <property type="match status" value="1"/>
</dbReference>
<gene>
    <name evidence="14" type="primary">LOC119637560</name>
</gene>
<dbReference type="SUPFAM" id="SSF57850">
    <property type="entry name" value="RING/U-box"/>
    <property type="match status" value="1"/>
</dbReference>
<evidence type="ECO:0000256" key="7">
    <source>
        <dbReference type="ARBA" id="ARBA00022771"/>
    </source>
</evidence>
<reference evidence="14" key="1">
    <citation type="submission" date="2025-08" db="UniProtKB">
        <authorList>
            <consortium name="RefSeq"/>
        </authorList>
    </citation>
    <scope>IDENTIFICATION</scope>
    <source>
        <tissue evidence="14">Whole body pupa</tissue>
    </source>
</reference>
<feature type="region of interest" description="Disordered" evidence="11">
    <location>
        <begin position="150"/>
        <end position="169"/>
    </location>
</feature>
<proteinExistence type="inferred from homology"/>
<dbReference type="GO" id="GO:0031624">
    <property type="term" value="F:ubiquitin conjugating enzyme binding"/>
    <property type="evidence" value="ECO:0007669"/>
    <property type="project" value="TreeGrafter"/>
</dbReference>
<evidence type="ECO:0000313" key="13">
    <source>
        <dbReference type="Proteomes" id="UP000092443"/>
    </source>
</evidence>
<evidence type="ECO:0000256" key="3">
    <source>
        <dbReference type="ARBA" id="ARBA00009119"/>
    </source>
</evidence>
<keyword evidence="5" id="KW-0808">Transferase</keyword>
<name>A0A9C6DSG0_9MUSC</name>
<dbReference type="GO" id="GO:0043161">
    <property type="term" value="P:proteasome-mediated ubiquitin-dependent protein catabolic process"/>
    <property type="evidence" value="ECO:0007669"/>
    <property type="project" value="TreeGrafter"/>
</dbReference>
<dbReference type="InterPro" id="IPR013010">
    <property type="entry name" value="Znf_SIAH"/>
</dbReference>
<protein>
    <recommendedName>
        <fullName evidence="4">RING-type E3 ubiquitin transferase</fullName>
        <ecNumber evidence="4">2.3.2.27</ecNumber>
    </recommendedName>
</protein>
<evidence type="ECO:0000313" key="14">
    <source>
        <dbReference type="RefSeq" id="XP_037889577.1"/>
    </source>
</evidence>
<dbReference type="GO" id="GO:0061630">
    <property type="term" value="F:ubiquitin protein ligase activity"/>
    <property type="evidence" value="ECO:0007669"/>
    <property type="project" value="UniProtKB-EC"/>
</dbReference>
<feature type="region of interest" description="Disordered" evidence="11">
    <location>
        <begin position="686"/>
        <end position="760"/>
    </location>
</feature>
<evidence type="ECO:0000256" key="10">
    <source>
        <dbReference type="PROSITE-ProRule" id="PRU00455"/>
    </source>
</evidence>
<comment type="catalytic activity">
    <reaction evidence="1">
        <text>S-ubiquitinyl-[E2 ubiquitin-conjugating enzyme]-L-cysteine + [acceptor protein]-L-lysine = [E2 ubiquitin-conjugating enzyme]-L-cysteine + N(6)-ubiquitinyl-[acceptor protein]-L-lysine.</text>
        <dbReference type="EC" id="2.3.2.27"/>
    </reaction>
</comment>
<dbReference type="KEGG" id="gfs:119637560"/>
<keyword evidence="9" id="KW-0862">Zinc</keyword>
<dbReference type="GeneID" id="119637560"/>
<evidence type="ECO:0000256" key="4">
    <source>
        <dbReference type="ARBA" id="ARBA00012483"/>
    </source>
</evidence>
<evidence type="ECO:0000256" key="6">
    <source>
        <dbReference type="ARBA" id="ARBA00022723"/>
    </source>
</evidence>
<evidence type="ECO:0000259" key="12">
    <source>
        <dbReference type="PROSITE" id="PS51081"/>
    </source>
</evidence>
<keyword evidence="13" id="KW-1185">Reference proteome</keyword>
<evidence type="ECO:0000256" key="2">
    <source>
        <dbReference type="ARBA" id="ARBA00004906"/>
    </source>
</evidence>
<dbReference type="EC" id="2.3.2.27" evidence="4"/>
<dbReference type="GO" id="GO:0008270">
    <property type="term" value="F:zinc ion binding"/>
    <property type="evidence" value="ECO:0007669"/>
    <property type="project" value="UniProtKB-KW"/>
</dbReference>
<feature type="compositionally biased region" description="Basic and acidic residues" evidence="11">
    <location>
        <begin position="150"/>
        <end position="163"/>
    </location>
</feature>
<keyword evidence="7 10" id="KW-0863">Zinc-finger</keyword>
<keyword evidence="8" id="KW-0833">Ubl conjugation pathway</keyword>
<dbReference type="RefSeq" id="XP_037889577.1">
    <property type="nucleotide sequence ID" value="XM_038033649.1"/>
</dbReference>
<feature type="compositionally biased region" description="Low complexity" evidence="11">
    <location>
        <begin position="686"/>
        <end position="697"/>
    </location>
</feature>
<dbReference type="PANTHER" id="PTHR45877:SF3">
    <property type="entry name" value="E3 UBIQUITIN-PROTEIN LIGASE"/>
    <property type="match status" value="1"/>
</dbReference>
<evidence type="ECO:0000256" key="8">
    <source>
        <dbReference type="ARBA" id="ARBA00022786"/>
    </source>
</evidence>
<evidence type="ECO:0000256" key="5">
    <source>
        <dbReference type="ARBA" id="ARBA00022679"/>
    </source>
</evidence>
<keyword evidence="6" id="KW-0479">Metal-binding</keyword>
<dbReference type="Pfam" id="PF21361">
    <property type="entry name" value="Sina_ZnF"/>
    <property type="match status" value="1"/>
</dbReference>
<feature type="compositionally biased region" description="Basic and acidic residues" evidence="11">
    <location>
        <begin position="751"/>
        <end position="760"/>
    </location>
</feature>
<dbReference type="InterPro" id="IPR004162">
    <property type="entry name" value="SINA-like_animal"/>
</dbReference>
<dbReference type="PROSITE" id="PS51081">
    <property type="entry name" value="ZF_SIAH"/>
    <property type="match status" value="1"/>
</dbReference>
<dbReference type="GO" id="GO:0005737">
    <property type="term" value="C:cytoplasm"/>
    <property type="evidence" value="ECO:0007669"/>
    <property type="project" value="TreeGrafter"/>
</dbReference>
<dbReference type="InterPro" id="IPR013083">
    <property type="entry name" value="Znf_RING/FYVE/PHD"/>
</dbReference>
<comment type="pathway">
    <text evidence="2">Protein modification; protein ubiquitination.</text>
</comment>
<evidence type="ECO:0000256" key="9">
    <source>
        <dbReference type="ARBA" id="ARBA00022833"/>
    </source>
</evidence>